<feature type="transmembrane region" description="Helical" evidence="1">
    <location>
        <begin position="226"/>
        <end position="248"/>
    </location>
</feature>
<sequence>MWLQKLKYVYLAFIINIFLIIFISAFATISHDYDLYFFYSPEKNLNSFWASNFATITLYVDLAFFALTCWEDEKINLSQTWHLIPTNEKKLFTANIISSLASCGLLFLMQQIVNTLLFLPSRGAKSLSFVFSSFSLWMNKYNTLSSTLLHWLFIILIIVFLYLFVSFANFSSRIISETLPVKSTLWIRLFLIALLVIIAVYSGSIILSHVDGIINRVNILRNYDPIWLDDLLIFIVSFILGIFDLWFIDKYIEPKINNR</sequence>
<reference evidence="2" key="2">
    <citation type="submission" date="2021-04" db="EMBL/GenBank/DDBJ databases">
        <authorList>
            <person name="Gilroy R."/>
        </authorList>
    </citation>
    <scope>NUCLEOTIDE SEQUENCE</scope>
    <source>
        <strain evidence="2">F6-686</strain>
    </source>
</reference>
<accession>A0A9E2NTC9</accession>
<feature type="transmembrane region" description="Helical" evidence="1">
    <location>
        <begin position="49"/>
        <end position="70"/>
    </location>
</feature>
<name>A0A9E2NTC9_9LACO</name>
<gene>
    <name evidence="2" type="ORF">H9806_01505</name>
</gene>
<evidence type="ECO:0000313" key="2">
    <source>
        <dbReference type="EMBL" id="MBU3827840.1"/>
    </source>
</evidence>
<keyword evidence="1" id="KW-1133">Transmembrane helix</keyword>
<organism evidence="2 3">
    <name type="scientific">Candidatus Lactobacillus pullistercoris</name>
    <dbReference type="NCBI Taxonomy" id="2838636"/>
    <lineage>
        <taxon>Bacteria</taxon>
        <taxon>Bacillati</taxon>
        <taxon>Bacillota</taxon>
        <taxon>Bacilli</taxon>
        <taxon>Lactobacillales</taxon>
        <taxon>Lactobacillaceae</taxon>
        <taxon>Lactobacillus</taxon>
    </lineage>
</organism>
<dbReference type="Proteomes" id="UP000823844">
    <property type="component" value="Unassembled WGS sequence"/>
</dbReference>
<evidence type="ECO:0000256" key="1">
    <source>
        <dbReference type="SAM" id="Phobius"/>
    </source>
</evidence>
<feature type="transmembrane region" description="Helical" evidence="1">
    <location>
        <begin position="148"/>
        <end position="165"/>
    </location>
</feature>
<feature type="transmembrane region" description="Helical" evidence="1">
    <location>
        <begin position="9"/>
        <end position="29"/>
    </location>
</feature>
<feature type="transmembrane region" description="Helical" evidence="1">
    <location>
        <begin position="91"/>
        <end position="113"/>
    </location>
</feature>
<evidence type="ECO:0000313" key="3">
    <source>
        <dbReference type="Proteomes" id="UP000823844"/>
    </source>
</evidence>
<proteinExistence type="predicted"/>
<keyword evidence="1" id="KW-0812">Transmembrane</keyword>
<dbReference type="AlphaFoldDB" id="A0A9E2NTC9"/>
<comment type="caution">
    <text evidence="2">The sequence shown here is derived from an EMBL/GenBank/DDBJ whole genome shotgun (WGS) entry which is preliminary data.</text>
</comment>
<keyword evidence="1" id="KW-0472">Membrane</keyword>
<reference evidence="2" key="1">
    <citation type="journal article" date="2021" name="PeerJ">
        <title>Extensive microbial diversity within the chicken gut microbiome revealed by metagenomics and culture.</title>
        <authorList>
            <person name="Gilroy R."/>
            <person name="Ravi A."/>
            <person name="Getino M."/>
            <person name="Pursley I."/>
            <person name="Horton D.L."/>
            <person name="Alikhan N.F."/>
            <person name="Baker D."/>
            <person name="Gharbi K."/>
            <person name="Hall N."/>
            <person name="Watson M."/>
            <person name="Adriaenssens E.M."/>
            <person name="Foster-Nyarko E."/>
            <person name="Jarju S."/>
            <person name="Secka A."/>
            <person name="Antonio M."/>
            <person name="Oren A."/>
            <person name="Chaudhuri R.R."/>
            <person name="La Ragione R."/>
            <person name="Hildebrand F."/>
            <person name="Pallen M.J."/>
        </authorList>
    </citation>
    <scope>NUCLEOTIDE SEQUENCE</scope>
    <source>
        <strain evidence="2">F6-686</strain>
    </source>
</reference>
<dbReference type="EMBL" id="JAHLFT010000020">
    <property type="protein sequence ID" value="MBU3827840.1"/>
    <property type="molecule type" value="Genomic_DNA"/>
</dbReference>
<feature type="transmembrane region" description="Helical" evidence="1">
    <location>
        <begin position="185"/>
        <end position="206"/>
    </location>
</feature>
<protein>
    <submittedName>
        <fullName evidence="2">Uncharacterized protein</fullName>
    </submittedName>
</protein>